<evidence type="ECO:0000256" key="1">
    <source>
        <dbReference type="ARBA" id="ARBA00007727"/>
    </source>
</evidence>
<dbReference type="EMBL" id="CM001223">
    <property type="protein sequence ID" value="KEH22074.1"/>
    <property type="molecule type" value="Genomic_DNA"/>
</dbReference>
<evidence type="ECO:0000259" key="2">
    <source>
        <dbReference type="Pfam" id="PF13839"/>
    </source>
</evidence>
<name>A0A072TX44_MEDTR</name>
<dbReference type="HOGENOM" id="CLU_1191430_0_0_1"/>
<dbReference type="InterPro" id="IPR026057">
    <property type="entry name" value="TBL_C"/>
</dbReference>
<organism evidence="3 5">
    <name type="scientific">Medicago truncatula</name>
    <name type="common">Barrel medic</name>
    <name type="synonym">Medicago tribuloides</name>
    <dbReference type="NCBI Taxonomy" id="3880"/>
    <lineage>
        <taxon>Eukaryota</taxon>
        <taxon>Viridiplantae</taxon>
        <taxon>Streptophyta</taxon>
        <taxon>Embryophyta</taxon>
        <taxon>Tracheophyta</taxon>
        <taxon>Spermatophyta</taxon>
        <taxon>Magnoliopsida</taxon>
        <taxon>eudicotyledons</taxon>
        <taxon>Gunneridae</taxon>
        <taxon>Pentapetalae</taxon>
        <taxon>rosids</taxon>
        <taxon>fabids</taxon>
        <taxon>Fabales</taxon>
        <taxon>Fabaceae</taxon>
        <taxon>Papilionoideae</taxon>
        <taxon>50 kb inversion clade</taxon>
        <taxon>NPAAA clade</taxon>
        <taxon>Hologalegina</taxon>
        <taxon>IRL clade</taxon>
        <taxon>Trifolieae</taxon>
        <taxon>Medicago</taxon>
    </lineage>
</organism>
<dbReference type="STRING" id="3880.A0A072TX44"/>
<dbReference type="InterPro" id="IPR029962">
    <property type="entry name" value="TBL"/>
</dbReference>
<dbReference type="EnsemblPlants" id="KEH22074">
    <property type="protein sequence ID" value="KEH22074"/>
    <property type="gene ID" value="MTR_7g029590"/>
</dbReference>
<evidence type="ECO:0000313" key="3">
    <source>
        <dbReference type="EMBL" id="KEH22074.1"/>
    </source>
</evidence>
<proteinExistence type="inferred from homology"/>
<dbReference type="GO" id="GO:0016413">
    <property type="term" value="F:O-acetyltransferase activity"/>
    <property type="evidence" value="ECO:0000318"/>
    <property type="project" value="GO_Central"/>
</dbReference>
<keyword evidence="5" id="KW-1185">Reference proteome</keyword>
<sequence length="233" mass="26903">MIQASKSQYYDADIIISNTGHLWNYEKTKNGRNYFQEGNHVEVSKALQPALNTWAKWVHSTVDSTRTRVDSTVDSTRTRVFFTGFSASHYKGGQWNSGGSFPVDPKILRNQLSTKVLPGNLNNWENPQETGFLRKFGRNLQDILQEERIFLVVYPRAVLRATRTGYRSGSRLSVPTKMHKQHMLCLMFQHRASNKHKRNKIKEKKVKGTASLLTQFRDKHTYSGGYQARKEIH</sequence>
<protein>
    <submittedName>
        <fullName evidence="3">Pmr5/Cas1p GDSL/SGNH-like acyl-esterase family protein</fullName>
    </submittedName>
</protein>
<dbReference type="PANTHER" id="PTHR32285:SF8">
    <property type="entry name" value="PROTEIN TRICHOME BIREFRINGENCE-LIKE 5"/>
    <property type="match status" value="1"/>
</dbReference>
<dbReference type="Proteomes" id="UP000002051">
    <property type="component" value="Unassembled WGS sequence"/>
</dbReference>
<comment type="similarity">
    <text evidence="1">Belongs to the PC-esterase family. TBL subfamily.</text>
</comment>
<reference evidence="3 5" key="1">
    <citation type="journal article" date="2011" name="Nature">
        <title>The Medicago genome provides insight into the evolution of rhizobial symbioses.</title>
        <authorList>
            <person name="Young N.D."/>
            <person name="Debelle F."/>
            <person name="Oldroyd G.E."/>
            <person name="Geurts R."/>
            <person name="Cannon S.B."/>
            <person name="Udvardi M.K."/>
            <person name="Benedito V.A."/>
            <person name="Mayer K.F."/>
            <person name="Gouzy J."/>
            <person name="Schoof H."/>
            <person name="Van de Peer Y."/>
            <person name="Proost S."/>
            <person name="Cook D.R."/>
            <person name="Meyers B.C."/>
            <person name="Spannagl M."/>
            <person name="Cheung F."/>
            <person name="De Mita S."/>
            <person name="Krishnakumar V."/>
            <person name="Gundlach H."/>
            <person name="Zhou S."/>
            <person name="Mudge J."/>
            <person name="Bharti A.K."/>
            <person name="Murray J.D."/>
            <person name="Naoumkina M.A."/>
            <person name="Rosen B."/>
            <person name="Silverstein K.A."/>
            <person name="Tang H."/>
            <person name="Rombauts S."/>
            <person name="Zhao P.X."/>
            <person name="Zhou P."/>
            <person name="Barbe V."/>
            <person name="Bardou P."/>
            <person name="Bechner M."/>
            <person name="Bellec A."/>
            <person name="Berger A."/>
            <person name="Berges H."/>
            <person name="Bidwell S."/>
            <person name="Bisseling T."/>
            <person name="Choisne N."/>
            <person name="Couloux A."/>
            <person name="Denny R."/>
            <person name="Deshpande S."/>
            <person name="Dai X."/>
            <person name="Doyle J.J."/>
            <person name="Dudez A.M."/>
            <person name="Farmer A.D."/>
            <person name="Fouteau S."/>
            <person name="Franken C."/>
            <person name="Gibelin C."/>
            <person name="Gish J."/>
            <person name="Goldstein S."/>
            <person name="Gonzalez A.J."/>
            <person name="Green P.J."/>
            <person name="Hallab A."/>
            <person name="Hartog M."/>
            <person name="Hua A."/>
            <person name="Humphray S.J."/>
            <person name="Jeong D.H."/>
            <person name="Jing Y."/>
            <person name="Jocker A."/>
            <person name="Kenton S.M."/>
            <person name="Kim D.J."/>
            <person name="Klee K."/>
            <person name="Lai H."/>
            <person name="Lang C."/>
            <person name="Lin S."/>
            <person name="Macmil S.L."/>
            <person name="Magdelenat G."/>
            <person name="Matthews L."/>
            <person name="McCorrison J."/>
            <person name="Monaghan E.L."/>
            <person name="Mun J.H."/>
            <person name="Najar F.Z."/>
            <person name="Nicholson C."/>
            <person name="Noirot C."/>
            <person name="O'Bleness M."/>
            <person name="Paule C.R."/>
            <person name="Poulain J."/>
            <person name="Prion F."/>
            <person name="Qin B."/>
            <person name="Qu C."/>
            <person name="Retzel E.F."/>
            <person name="Riddle C."/>
            <person name="Sallet E."/>
            <person name="Samain S."/>
            <person name="Samson N."/>
            <person name="Sanders I."/>
            <person name="Saurat O."/>
            <person name="Scarpelli C."/>
            <person name="Schiex T."/>
            <person name="Segurens B."/>
            <person name="Severin A.J."/>
            <person name="Sherrier D.J."/>
            <person name="Shi R."/>
            <person name="Sims S."/>
            <person name="Singer S.R."/>
            <person name="Sinharoy S."/>
            <person name="Sterck L."/>
            <person name="Viollet A."/>
            <person name="Wang B.B."/>
            <person name="Wang K."/>
            <person name="Wang M."/>
            <person name="Wang X."/>
            <person name="Warfsmann J."/>
            <person name="Weissenbach J."/>
            <person name="White D.D."/>
            <person name="White J.D."/>
            <person name="Wiley G.B."/>
            <person name="Wincker P."/>
            <person name="Xing Y."/>
            <person name="Yang L."/>
            <person name="Yao Z."/>
            <person name="Ying F."/>
            <person name="Zhai J."/>
            <person name="Zhou L."/>
            <person name="Zuber A."/>
            <person name="Denarie J."/>
            <person name="Dixon R.A."/>
            <person name="May G.D."/>
            <person name="Schwartz D.C."/>
            <person name="Rogers J."/>
            <person name="Quetier F."/>
            <person name="Town C.D."/>
            <person name="Roe B.A."/>
        </authorList>
    </citation>
    <scope>NUCLEOTIDE SEQUENCE [LARGE SCALE GENOMIC DNA]</scope>
    <source>
        <strain evidence="3">A17</strain>
        <strain evidence="4 5">cv. Jemalong A17</strain>
    </source>
</reference>
<dbReference type="PANTHER" id="PTHR32285">
    <property type="entry name" value="PROTEIN TRICHOME BIREFRINGENCE-LIKE 9-RELATED"/>
    <property type="match status" value="1"/>
</dbReference>
<evidence type="ECO:0000313" key="4">
    <source>
        <dbReference type="EnsemblPlants" id="KEH22074"/>
    </source>
</evidence>
<accession>A0A072TX44</accession>
<dbReference type="AlphaFoldDB" id="A0A072TX44"/>
<reference evidence="4" key="3">
    <citation type="submission" date="2015-04" db="UniProtKB">
        <authorList>
            <consortium name="EnsemblPlants"/>
        </authorList>
    </citation>
    <scope>IDENTIFICATION</scope>
    <source>
        <strain evidence="4">cv. Jemalong A17</strain>
    </source>
</reference>
<evidence type="ECO:0000313" key="5">
    <source>
        <dbReference type="Proteomes" id="UP000002051"/>
    </source>
</evidence>
<dbReference type="GO" id="GO:0005794">
    <property type="term" value="C:Golgi apparatus"/>
    <property type="evidence" value="ECO:0000318"/>
    <property type="project" value="GO_Central"/>
</dbReference>
<reference evidence="3 5" key="2">
    <citation type="journal article" date="2014" name="BMC Genomics">
        <title>An improved genome release (version Mt4.0) for the model legume Medicago truncatula.</title>
        <authorList>
            <person name="Tang H."/>
            <person name="Krishnakumar V."/>
            <person name="Bidwell S."/>
            <person name="Rosen B."/>
            <person name="Chan A."/>
            <person name="Zhou S."/>
            <person name="Gentzbittel L."/>
            <person name="Childs K.L."/>
            <person name="Yandell M."/>
            <person name="Gundlach H."/>
            <person name="Mayer K.F."/>
            <person name="Schwartz D.C."/>
            <person name="Town C.D."/>
        </authorList>
    </citation>
    <scope>GENOME REANNOTATION</scope>
    <source>
        <strain evidence="3">A17</strain>
        <strain evidence="4 5">cv. Jemalong A17</strain>
    </source>
</reference>
<gene>
    <name evidence="3" type="ordered locus">MTR_7g029590</name>
</gene>
<feature type="domain" description="Trichome birefringence-like C-terminal" evidence="2">
    <location>
        <begin position="6"/>
        <end position="100"/>
    </location>
</feature>
<dbReference type="Pfam" id="PF13839">
    <property type="entry name" value="PC-Esterase"/>
    <property type="match status" value="1"/>
</dbReference>